<feature type="non-terminal residue" evidence="1">
    <location>
        <position position="1"/>
    </location>
</feature>
<evidence type="ECO:0000313" key="1">
    <source>
        <dbReference type="EMBL" id="GAG15706.1"/>
    </source>
</evidence>
<reference evidence="1" key="1">
    <citation type="journal article" date="2014" name="Front. Microbiol.">
        <title>High frequency of phylogenetically diverse reductive dehalogenase-homologous genes in deep subseafloor sedimentary metagenomes.</title>
        <authorList>
            <person name="Kawai M."/>
            <person name="Futagami T."/>
            <person name="Toyoda A."/>
            <person name="Takaki Y."/>
            <person name="Nishi S."/>
            <person name="Hori S."/>
            <person name="Arai W."/>
            <person name="Tsubouchi T."/>
            <person name="Morono Y."/>
            <person name="Uchiyama I."/>
            <person name="Ito T."/>
            <person name="Fujiyama A."/>
            <person name="Inagaki F."/>
            <person name="Takami H."/>
        </authorList>
    </citation>
    <scope>NUCLEOTIDE SEQUENCE</scope>
    <source>
        <strain evidence="1">Expedition CK06-06</strain>
    </source>
</reference>
<protein>
    <submittedName>
        <fullName evidence="1">Uncharacterized protein</fullName>
    </submittedName>
</protein>
<feature type="non-terminal residue" evidence="1">
    <location>
        <position position="258"/>
    </location>
</feature>
<dbReference type="EMBL" id="BARS01035164">
    <property type="protein sequence ID" value="GAG15706.1"/>
    <property type="molecule type" value="Genomic_DNA"/>
</dbReference>
<name>X0WSL8_9ZZZZ</name>
<proteinExistence type="predicted"/>
<sequence>FVREHGKRKKKQEGIFKAPVKDLTKVQIRGKIFKKLYIEFPYGRYEFTLPPKSISRVLDYILLARSFDETIVYDKEAAKKLFNIEVGLSDLTNFIEEAINSFFSLKCQYNNVKPNNGMANYGQVSQALNQNPNYVPNISQNQPFYNSYQSRNPRDPNLPYYPNPNYQNLHGNPLLYHRNNNNPGDLNHYYNNVPNNAPPIYNQNEFFLQNLIDNNRIQNYKPTSFNNGFENRSTSAEEKNLLMRKLEQLQRYGRIFPS</sequence>
<accession>X0WSL8</accession>
<gene>
    <name evidence="1" type="ORF">S01H1_54219</name>
</gene>
<dbReference type="AlphaFoldDB" id="X0WSL8"/>
<comment type="caution">
    <text evidence="1">The sequence shown here is derived from an EMBL/GenBank/DDBJ whole genome shotgun (WGS) entry which is preliminary data.</text>
</comment>
<organism evidence="1">
    <name type="scientific">marine sediment metagenome</name>
    <dbReference type="NCBI Taxonomy" id="412755"/>
    <lineage>
        <taxon>unclassified sequences</taxon>
        <taxon>metagenomes</taxon>
        <taxon>ecological metagenomes</taxon>
    </lineage>
</organism>